<gene>
    <name evidence="4" type="ORF">AW736_02900</name>
</gene>
<dbReference type="InterPro" id="IPR003991">
    <property type="entry name" value="Pertactin_virulence_factor"/>
</dbReference>
<dbReference type="SUPFAM" id="SSF51126">
    <property type="entry name" value="Pectin lyase-like"/>
    <property type="match status" value="4"/>
</dbReference>
<dbReference type="InterPro" id="IPR005546">
    <property type="entry name" value="Autotransporte_beta"/>
</dbReference>
<dbReference type="EMBL" id="LRRQ01000026">
    <property type="protein sequence ID" value="OAM91492.1"/>
    <property type="molecule type" value="Genomic_DNA"/>
</dbReference>
<keyword evidence="1 2" id="KW-0732">Signal</keyword>
<evidence type="ECO:0000313" key="5">
    <source>
        <dbReference type="Proteomes" id="UP000078486"/>
    </source>
</evidence>
<dbReference type="OrthoDB" id="200310at2"/>
<dbReference type="RefSeq" id="WP_068768775.1">
    <property type="nucleotide sequence ID" value="NZ_KV441839.1"/>
</dbReference>
<dbReference type="SUPFAM" id="SSF103515">
    <property type="entry name" value="Autotransporter"/>
    <property type="match status" value="1"/>
</dbReference>
<dbReference type="InterPro" id="IPR013425">
    <property type="entry name" value="Autotrns_rpt"/>
</dbReference>
<dbReference type="PROSITE" id="PS51208">
    <property type="entry name" value="AUTOTRANSPORTER"/>
    <property type="match status" value="1"/>
</dbReference>
<accession>A0A178INT3</accession>
<keyword evidence="5" id="KW-1185">Reference proteome</keyword>
<evidence type="ECO:0000256" key="1">
    <source>
        <dbReference type="ARBA" id="ARBA00022729"/>
    </source>
</evidence>
<dbReference type="SMART" id="SM00869">
    <property type="entry name" value="Autotransporter"/>
    <property type="match status" value="1"/>
</dbReference>
<dbReference type="PANTHER" id="PTHR35037:SF3">
    <property type="entry name" value="C-TERMINAL REGION OF AIDA-LIKE PROTEIN"/>
    <property type="match status" value="1"/>
</dbReference>
<feature type="domain" description="Autotransporter" evidence="3">
    <location>
        <begin position="5279"/>
        <end position="5550"/>
    </location>
</feature>
<evidence type="ECO:0000259" key="3">
    <source>
        <dbReference type="PROSITE" id="PS51208"/>
    </source>
</evidence>
<dbReference type="InterPro" id="IPR036709">
    <property type="entry name" value="Autotransporte_beta_dom_sf"/>
</dbReference>
<organism evidence="4 5">
    <name type="scientific">Termitidicoccus mucosus</name>
    <dbReference type="NCBI Taxonomy" id="1184151"/>
    <lineage>
        <taxon>Bacteria</taxon>
        <taxon>Pseudomonadati</taxon>
        <taxon>Verrucomicrobiota</taxon>
        <taxon>Opitutia</taxon>
        <taxon>Opitutales</taxon>
        <taxon>Opitutaceae</taxon>
        <taxon>Termitidicoccus</taxon>
    </lineage>
</organism>
<evidence type="ECO:0000313" key="4">
    <source>
        <dbReference type="EMBL" id="OAM91492.1"/>
    </source>
</evidence>
<dbReference type="NCBIfam" id="TIGR04393">
    <property type="entry name" value="rpt_T5SS_PEPC"/>
    <property type="match status" value="1"/>
</dbReference>
<evidence type="ECO:0000256" key="2">
    <source>
        <dbReference type="SAM" id="SignalP"/>
    </source>
</evidence>
<dbReference type="Gene3D" id="2.160.20.20">
    <property type="match status" value="1"/>
</dbReference>
<name>A0A178INT3_9BACT</name>
<dbReference type="PRINTS" id="PR01484">
    <property type="entry name" value="PRTACTNFAMLY"/>
</dbReference>
<dbReference type="InterPro" id="IPR051551">
    <property type="entry name" value="Autotransporter_adhesion"/>
</dbReference>
<dbReference type="Pfam" id="PF12951">
    <property type="entry name" value="PATR"/>
    <property type="match status" value="9"/>
</dbReference>
<dbReference type="InterPro" id="IPR004899">
    <property type="entry name" value="Pertactin_central"/>
</dbReference>
<dbReference type="Pfam" id="PF03212">
    <property type="entry name" value="Pertactin"/>
    <property type="match status" value="1"/>
</dbReference>
<feature type="signal peptide" evidence="2">
    <location>
        <begin position="1"/>
        <end position="23"/>
    </location>
</feature>
<reference evidence="4 5" key="1">
    <citation type="submission" date="2016-01" db="EMBL/GenBank/DDBJ databases">
        <title>High potential of lignocellulose degradation of a new Verrucomicrobia species.</title>
        <authorList>
            <person name="Wang Y."/>
            <person name="Shi Y."/>
            <person name="Qiu Z."/>
            <person name="Liu S."/>
            <person name="Yang H."/>
        </authorList>
    </citation>
    <scope>NUCLEOTIDE SEQUENCE [LARGE SCALE GENOMIC DNA]</scope>
    <source>
        <strain evidence="4 5">TSB47</strain>
    </source>
</reference>
<protein>
    <recommendedName>
        <fullName evidence="3">Autotransporter domain-containing protein</fullName>
    </recommendedName>
</protein>
<dbReference type="InterPro" id="IPR030895">
    <property type="entry name" value="T5SS_PEPC_rpt"/>
</dbReference>
<proteinExistence type="predicted"/>
<sequence>MNIALRILRLTASMLLASGLLHAQTSGTFTGTGPAWDWADAANWSSAAAPGSAAGDSAVLNAAANTALAGRTLSLTGAGAPGGVTLGSLAVTGGAGVGASGTLTIGAAASPSLLFDTGVPGAPATLSLSGGAALRILADVSAAADLAINNNSAVLGSIVLGGAATVAGQALFNISDADGSITVAGPFAAASLVKNGAGALRLDSANAAIAGNVSFNAGSIVVGADNALGTGALVLNAPAALRLNLAGSDAAPAQNRSLANSIDLSTTDLIVGRADQATATALRTLSLNPAAAAVSALGSGTRVITVDPLTGLAFGANQSFSGGTLLKQGGGVLTLAGAQSTFQKFDIQLGTVRGELASDMTLGAGPSILGAGNINVSGGNTVLELTASNPAATLTLGAGASITLSDYATFRLSGGGLALLGGTIDLGGTGLLDYGAGTVTLGSTQILNAPASGLNFGGNLVFTDLTGIISAAAHRLNLIGAGTQTLSYNDAGPGNVSVAATVVKTGPGETILDASINSLVFSTGGGLVLQSGTLSLGKAGQYSAGSAATTFTGGTAVLALRGFDQASMGTVVIAPAAAATFAFGGDIATSTTLGLGNIVFGSASLLRIRDYTNAALSAAPDTLTAVNAPSLTAAELSQIWFHGYNKGAALINTNELAPVTLLDSTWSGAGGTFDWRTAANWVGGDPFNIPDSPGATARITALGGPFAQKTFNLGGTVTLGRLLVSVGGDWSMGGTLVFDSGDPATAAVISSAGASFYTPNSVILKSDLRKIGAANIYVGSLISDDYAASGIRRKVIVEQGSWSPYNVASSYSGGTELRDGTVTRLHLTHTNGIVAGNFLGTGTIWISPDNPAGTASLYSMHMGNSTPGGAVRLDNPIVLTGNLNTGAIYYNYSGAVELTGTRTINIGSNTISQDWVSSAYSVVFGAGFDFTGTGALRLTGAYGRRIAGDHNGLNTFSGGLYNGGSHLWITGLNKDLVVGELDPGHNYLGSGDVTIDSPIYINGTGKIILKGSLLTINGAITFGYAPEGGMWLSGGTVAGTGMLRADRDLYFDGSVVNSTVGLQFLSNLTNRVYSTANNPLGGVGGTVSVGYVTKGETSVRIIDASVGLLDVGDYISVTGGILRLDADNQIKAANLILNGGVFDTAGHTLGYTGTGAGDHGIRTLTLAGDSSLSVGAGGITFDRVNTTGWSLASQLILQNDGSSWVASGTGSHLRFLTDISTLFNAANWSTILDNIAFTGYENGAQLSALTGGYYYLIPDAATTNEWSGGSAANWLWSDPANWRAGTHPAAAGASASIRDLDPRLAAATRTIDVDGDYTIGSLNLQSSYALNLGGAGKLIFSNTGGLNASVKVAGQARTIGAAWQLDSDTDLTHSVSYNAGVLTLNNALTGAGDLIVRSGVAQSLLVLQGNNAAWSGDLVWKDPRVIFGLTGAAGAPLAGTGRFLIGETAADAAGTYRIEARTAARTAILAGGYELWGNLTLQSPVNTTNQYNNLTLDGTGLLAGTGTRTITVAGTAEQRPVLRLTGAITGAAGLLKTGLGQLRLDSTNTFVGDFVWSQGGLQLYADNALGTGVFRMNASGEPATINLGGGTRVLDNPFVITAGITPVFTGGTLVFDADSSLVGSSTLNGTWTPRGGALVVFGKNHVIEGTGGFGNTNGGKNLRFLGGDNTFTGGLSMDNVSASTIEIGASSTQDGAGVVTAGPIGVGTFTTNVNARLAVYSDDALVTTHILGNTVNLSGGNGIIFGKSAAAENTADTLVLSAGTLALAQNNDTAFNIGAGATLRVDSKITDGAAGRQLVKTGDGVLELDNTANEISAGIQARAGIVRDRVTGASVTVGGGAPTAFGTGPLSTYAASGDAGAFEIAADDGAFVTIAGNNAFLLNDNGALRVTGNGVTTILGAGGSLVSTSAAGREGRLVADYVQTTDYTLGVKLAAQHWELGAGTVQLTRANLLNTTGTITLAAGAVLDIQKNTQLIQNLIVNGNAAIDVTGDGNPQTPVVLTLGNITVNGGLLTFAGWQGDPGTGLGATILKSTLSAGRVITGVSLQAGSDVVRVVRNTQGENVLLPYADLFTWDGTYNNIWTTDNWSKSTGHSLVEQPDSNTATATFHTGSAALAGATITLDADKTLTGLFFEGADKEDFTIDGNGYRLTLDSDQTGPNVATTLQNTGVSDVTLDVGLRISYGSDSYGRGLDIVQDGAGALIFNQQLSGIEATVTVSGTGAGAVVFNAQNTFSKAFVLESGNVWLGIDGDATGGPLGHGVITLQSGALRGVTVAPGSEGNPAAYTDADRVLERPYLLDGGFAKAGTRALVLHGTGTLASDSTVTVADASGTLILGTAAHELALGAHTLTAAGPGVTRLDGALTGAGHLEQTGPGALIVNAASRHTGTTTIAAGGTLALAAANAIASSTSVVVDGVLTTTGTQTLNNLAGTAATADILIPGGTIGANDVLALRNTRDTVYAGAITSGSGYTSVVKTGTGTLTLTGSSDLAAGTVNSALSTTSGRVAVDEGALVLTGSGRMSDAYAEIGSAAGTSGTLLVNSGAVWEGSLVIVGSSGAGVLVLTDTAVIRTRGANIGSEASAAGVADVTGSGHWEVTDGFRVGSAGSGTLRITQSGSVRVGSSQEFEIGGPAGFVSVGDDGLLDVDTYIVVGGGIGGTLADGSGTLSLTGSGRVRAGNLFIGSSATGSGTGAVLAGGDSRLESGGFVMVGHTENNTGTLDISGHAVVGGTYGGLVGLGTNAVGAATVRDDGLWESGSAFVVGFWGSGTLAIADRAIVRVGGDSFVGGGAIIDYSDPLQPAYTGHGSGAATVSGTALWDTAGNFHNGYTDAGGTGAGSLSIAGSGSVAVGGTYFQNAGSSLALTLPASGTRGAFITAGSGTLGGALVIAGYTAPATGTTALEVLASATTHTLIHAAGGTLAGDFASVTGGTGAGTPDYIYQGVHKTADGRDYNLAHGLSWQIGGTRAHGDFTVASGSAFDVNIALSDTAGHAGWTGDTLTKKGDGLLILSASNAYSGTTLVTAGTLRATDAGAFGSSRLDVSSAALAELSGLTGTLVNALAGTGTLRVAGGSDLDYRGAATAWDGDTRVDSGLLRVNSLLGSAASALTVSAGGTLGGSGTLGGLVMVNAGGHLAPGNSAGTLSTAGDLVLTGAILDFELNAITNPGHNPVPGNDLVNVGGDLVLAGTSTLNITSTGAALAKGEYDLIHYGTAGTGTLSGGAANIALGVFNGTSVSTLADAPKYLVSTAETGWVKLLYDFGYFAHWDGGDSSKWTNTGDPDGGSGTWYAPGANSAYTAWSGSNGAPNGEWLGSPPEDAGFAIFGGTAGTVTVDNPPAGSFTGGTIHFSGAQFKVDGYLLTGGTLTTGGTDAVVFNMTAGATIATTLTGTHAIEKAGAGTLTLAGANTTTGTIGILDGALVMTHTGALGAGAVVVGAGAGATTKTLRVSTGDIVFASTLSGTGLLHVDLGSSTSTFNFNSSAAGAGFTGTALFETSAYALDNDALAGAAVVLGTANTTTVATGTQRLASSNTNGLTIDGANVIFAYTTGSRADGVILTDTLDGVSGTITITNTTTALTGTTGLLDKNLLRQDEATLVRLVTAFVTTGTNLALAGGGTTTAAVRDAGSTVTATAIYTQALDYTNGLSVNYALTQLDLLANQTTTLSGDDTAAPAGGADFTAQITGAGNLAIAATSAITLSASNAHTGTTTITSGTVIAGADDALGQTSFLSLESLASFDLNTHSQTLASGSIGGKLLGAASGSLDVTGLLEITSTNAGFAANVGVTGTTTLRNTQALGDTGTLTAGGLVRLDGATGTLAKTIAGTGTVALANSSSVALTGVNTLASGGRWTVAVGSALRASSTANLGAADILFDGMLTVANTANETLGNALSGSGAFVKEAAGNLTISQSNAFAGTSTVAGGTLTLQNLFGTGTGAVANNATLDLAGTGAFANALSGTGVTIASGGVSLRGANTGFTGTLAVTGTADITANTQIGGTGATGAKVVIAAGGELATTATTFVHALTGSGVLAVNASANGGVFDFETASGTAFAGTVKLDATTLHLGTSAAHDHNALALANAKLRVLAGSTLAANAETRKLGGLDLGAGGVTLLDMTGVAPTEVLRTGTLWVDSAAKVAFKGYANSGTVDSTGADPAKNFLDQDSINDTATLLVAADTLAPGSGNKQIAITTESGSALAGGRQIDYGNVVASYDYTGVTASASTAFSVVGSATAGLYYNYALTVLDIKSGTTLTLTTAGATDHTLAAEITGSGNLELIAGTGNLTLSHSNSYTGTTTIASGTVIAGADDALGRTAYLGYGPGAAFDLDDKTQILASGSIGGKLLGASSGSLGVTGLLDVTGTNAAFAASVGVTGTAILHNTSALGDSGTLTAGGLVRLDGATGALAKTVAGTGTVALVNSSSVALTGTNTLTADGEWTVDAGSALRASSTANLGAADILFDGLFTIANTANETLANKLAGSGTFVKEAAGNLTISQSNAFTGSAGILAGTLTLANNLDGLGTATIANSSTLALSGTGAFANTISGTGVNLVSGSVALAGTNTSFTGTLAVTGTAAITTNDNIGGTGAASASVVIARTGELATTAADFVHALTGSGLLAVTAAGGAFDFVATTGTHFAGTVALANTALTLGTNAAHAFNAAALANATLRLDAGGALHAANETRRLGGLTLDGGALWLPMNGVDPAKVLTVGTLSVADLGSTVVFENYTGGTAAISDATQQKNWLDQDNLTDNATLLVAAGTLAEAAPRQIAIHKADGSALENGQTIEHDEVFAIYNYTAQTSGSADAHTSGTLAPGLYYDYVLAELNVKTGTTLALDTTGAADNTLSAAITGDGSVTYATGSTLILTGTNTYSGASTILTGTVVAGVDSALGHTSRLDIAAPGVFDLNGRAQTVSGGGVIDGHLTGTGALTLTGGTLTVNSANPGYTAQTSIGSGATAHLANTAGLGNGGIQLDGTLRTDATGALQNTLFGYGLFHAASGTVTLASDSAGFHGTGSVAAGARVTATHENALGAAAIGAASGATFEQKNFTGVLRNTLSGAGTHLVTNATLLLDNPAAYQIANTTLDANAALVLDAGGYRFGTLNMNGGALAFSAANTTGTVTIAALGNTSGNFYLNADLSGLGGSVSGTIARAATIANFLDITNDGAGTHNVHLATNGTEPAGPNIALELIHTGGTQSTFTLVGGKIETELTSLELMRGDGSAYIPDPNMWYLTDAGLSHAADAILSTASSLALDWANALDSLHLRMGDLRAENLASLDGGNAAAIKRGSASGNVWVRSRGYRLDASNRVSGMGFEQYGYGMTAGADRTFETGAGANLLGGFIDMGGVSRKFDNSGTGETRSVGVGAYATLLHADGWFVDAVGRADRYKNGFDARAANGRVTHADYNVKGLSLSVEAGRRLQRADGWWLEPAAQASVLWLGRASYDTRATSDQRAIKVRVDDSETWQYRALLRFGRQFHGSRWHPYGKLAAVAVDSSGGGITAHGKTFNAGFDGKRVEFGLGASYRVNDLSQLYLDYEYARAAAYERPWSINLGYRRLW</sequence>
<dbReference type="InterPro" id="IPR011050">
    <property type="entry name" value="Pectin_lyase_fold/virulence"/>
</dbReference>
<dbReference type="STRING" id="1184151.AW736_02900"/>
<dbReference type="NCBIfam" id="TIGR02601">
    <property type="entry name" value="autotrns_rpt"/>
    <property type="match status" value="3"/>
</dbReference>
<dbReference type="Proteomes" id="UP000078486">
    <property type="component" value="Unassembled WGS sequence"/>
</dbReference>
<dbReference type="InterPro" id="IPR012332">
    <property type="entry name" value="Autotransporter_pectin_lyase_C"/>
</dbReference>
<comment type="caution">
    <text evidence="4">The sequence shown here is derived from an EMBL/GenBank/DDBJ whole genome shotgun (WGS) entry which is preliminary data.</text>
</comment>
<feature type="chain" id="PRO_5008089203" description="Autotransporter domain-containing protein" evidence="2">
    <location>
        <begin position="24"/>
        <end position="5550"/>
    </location>
</feature>
<dbReference type="PANTHER" id="PTHR35037">
    <property type="entry name" value="C-TERMINAL REGION OF AIDA-LIKE PROTEIN"/>
    <property type="match status" value="1"/>
</dbReference>